<reference evidence="2" key="1">
    <citation type="journal article" date="2012" name="PLoS Genet.">
        <title>Comparative analysis of the genomes of two field isolates of the rice blast fungus Magnaporthe oryzae.</title>
        <authorList>
            <person name="Xue M."/>
            <person name="Yang J."/>
            <person name="Li Z."/>
            <person name="Hu S."/>
            <person name="Yao N."/>
            <person name="Dean R.A."/>
            <person name="Zhao W."/>
            <person name="Shen M."/>
            <person name="Zhang H."/>
            <person name="Li C."/>
            <person name="Liu L."/>
            <person name="Cao L."/>
            <person name="Xu X."/>
            <person name="Xing Y."/>
            <person name="Hsiang T."/>
            <person name="Zhang Z."/>
            <person name="Xu J.R."/>
            <person name="Peng Y.L."/>
        </authorList>
    </citation>
    <scope>NUCLEOTIDE SEQUENCE</scope>
    <source>
        <strain evidence="2">Y34</strain>
    </source>
</reference>
<feature type="region of interest" description="Disordered" evidence="1">
    <location>
        <begin position="86"/>
        <end position="109"/>
    </location>
</feature>
<proteinExistence type="predicted"/>
<evidence type="ECO:0000256" key="1">
    <source>
        <dbReference type="SAM" id="MobiDB-lite"/>
    </source>
</evidence>
<evidence type="ECO:0000313" key="2">
    <source>
        <dbReference type="EMBL" id="ELQ39154.1"/>
    </source>
</evidence>
<dbReference type="EMBL" id="JH793994">
    <property type="protein sequence ID" value="ELQ39154.1"/>
    <property type="molecule type" value="Genomic_DNA"/>
</dbReference>
<dbReference type="AlphaFoldDB" id="A0AA97PLQ5"/>
<sequence>MPLLSWLEFYENSAGSLNEDGTTDAVELRCRGGGRGSLGKVGSRQVGKVGKVVDGIGTAPENWTNAAKWLRFAGFRSGRMCARMPAAHRGKSRLGFGTHPKRERDKIRA</sequence>
<gene>
    <name evidence="2" type="ORF">OOU_Y34scaffold00514g71</name>
</gene>
<accession>A0AA97PLQ5</accession>
<feature type="compositionally biased region" description="Basic and acidic residues" evidence="1">
    <location>
        <begin position="100"/>
        <end position="109"/>
    </location>
</feature>
<organism evidence="2">
    <name type="scientific">Pyricularia oryzae (strain Y34)</name>
    <name type="common">Rice blast fungus</name>
    <name type="synonym">Magnaporthe oryzae</name>
    <dbReference type="NCBI Taxonomy" id="1143189"/>
    <lineage>
        <taxon>Eukaryota</taxon>
        <taxon>Fungi</taxon>
        <taxon>Dikarya</taxon>
        <taxon>Ascomycota</taxon>
        <taxon>Pezizomycotina</taxon>
        <taxon>Sordariomycetes</taxon>
        <taxon>Sordariomycetidae</taxon>
        <taxon>Magnaporthales</taxon>
        <taxon>Pyriculariaceae</taxon>
        <taxon>Pyricularia</taxon>
    </lineage>
</organism>
<name>A0AA97PLQ5_PYRO3</name>
<protein>
    <submittedName>
        <fullName evidence="2">Uncharacterized protein</fullName>
    </submittedName>
</protein>
<dbReference type="Proteomes" id="UP000011086">
    <property type="component" value="Unassembled WGS sequence"/>
</dbReference>